<keyword evidence="3" id="KW-1185">Reference proteome</keyword>
<feature type="transmembrane region" description="Helical" evidence="1">
    <location>
        <begin position="47"/>
        <end position="68"/>
    </location>
</feature>
<accession>A0ABR7HJJ8</accession>
<comment type="caution">
    <text evidence="2">The sequence shown here is derived from an EMBL/GenBank/DDBJ whole genome shotgun (WGS) entry which is preliminary data.</text>
</comment>
<organism evidence="2 3">
    <name type="scientific">Ruminococcus intestinalis</name>
    <dbReference type="NCBI Taxonomy" id="2763066"/>
    <lineage>
        <taxon>Bacteria</taxon>
        <taxon>Bacillati</taxon>
        <taxon>Bacillota</taxon>
        <taxon>Clostridia</taxon>
        <taxon>Eubacteriales</taxon>
        <taxon>Oscillospiraceae</taxon>
        <taxon>Ruminococcus</taxon>
    </lineage>
</organism>
<proteinExistence type="predicted"/>
<feature type="transmembrane region" description="Helical" evidence="1">
    <location>
        <begin position="21"/>
        <end position="41"/>
    </location>
</feature>
<name>A0ABR7HJJ8_9FIRM</name>
<dbReference type="EMBL" id="JACOPS010000001">
    <property type="protein sequence ID" value="MBC5727662.1"/>
    <property type="molecule type" value="Genomic_DNA"/>
</dbReference>
<evidence type="ECO:0000256" key="1">
    <source>
        <dbReference type="SAM" id="Phobius"/>
    </source>
</evidence>
<dbReference type="RefSeq" id="WP_186934913.1">
    <property type="nucleotide sequence ID" value="NZ_JACOPS010000001.1"/>
</dbReference>
<dbReference type="Proteomes" id="UP000636755">
    <property type="component" value="Unassembled WGS sequence"/>
</dbReference>
<keyword evidence="1" id="KW-1133">Transmembrane helix</keyword>
<protein>
    <recommendedName>
        <fullName evidence="4">MATE family efflux transporter</fullName>
    </recommendedName>
</protein>
<gene>
    <name evidence="2" type="ORF">H8R91_03775</name>
</gene>
<sequence>MYKEIYLKLCKCTDVNFSLGVSVISMWIFRIVCSYILVMVLDMDVLGVWIGMFVDWYARAAAYLVRYLSGRWKKHRMI</sequence>
<reference evidence="2 3" key="1">
    <citation type="submission" date="2020-08" db="EMBL/GenBank/DDBJ databases">
        <title>Genome public.</title>
        <authorList>
            <person name="Liu C."/>
            <person name="Sun Q."/>
        </authorList>
    </citation>
    <scope>NUCLEOTIDE SEQUENCE [LARGE SCALE GENOMIC DNA]</scope>
    <source>
        <strain evidence="2 3">NSJ-71</strain>
    </source>
</reference>
<evidence type="ECO:0000313" key="3">
    <source>
        <dbReference type="Proteomes" id="UP000636755"/>
    </source>
</evidence>
<evidence type="ECO:0008006" key="4">
    <source>
        <dbReference type="Google" id="ProtNLM"/>
    </source>
</evidence>
<evidence type="ECO:0000313" key="2">
    <source>
        <dbReference type="EMBL" id="MBC5727662.1"/>
    </source>
</evidence>
<keyword evidence="1" id="KW-0472">Membrane</keyword>
<keyword evidence="1" id="KW-0812">Transmembrane</keyword>